<dbReference type="CDD" id="cd21809">
    <property type="entry name" value="ABC-2_lan_permease-like"/>
    <property type="match status" value="1"/>
</dbReference>
<keyword evidence="5" id="KW-1185">Reference proteome</keyword>
<keyword evidence="1" id="KW-0472">Membrane</keyword>
<dbReference type="EMBL" id="JACHEW010000004">
    <property type="protein sequence ID" value="MBB6015986.1"/>
    <property type="molecule type" value="Genomic_DNA"/>
</dbReference>
<dbReference type="AlphaFoldDB" id="A0A5C4YA56"/>
<gene>
    <name evidence="3" type="ORF">FHR04_03235</name>
    <name evidence="2" type="ORF">HNQ04_001218</name>
</gene>
<reference evidence="2 5" key="2">
    <citation type="submission" date="2020-08" db="EMBL/GenBank/DDBJ databases">
        <title>Genomic Encyclopedia of Type Strains, Phase IV (KMG-IV): sequencing the most valuable type-strain genomes for metagenomic binning, comparative biology and taxonomic classification.</title>
        <authorList>
            <person name="Goeker M."/>
        </authorList>
    </citation>
    <scope>NUCLEOTIDE SEQUENCE [LARGE SCALE GENOMIC DNA]</scope>
    <source>
        <strain evidence="2 5">DSM 12027</strain>
    </source>
</reference>
<feature type="transmembrane region" description="Helical" evidence="1">
    <location>
        <begin position="93"/>
        <end position="120"/>
    </location>
</feature>
<feature type="transmembrane region" description="Helical" evidence="1">
    <location>
        <begin position="167"/>
        <end position="188"/>
    </location>
</feature>
<feature type="transmembrane region" description="Helical" evidence="1">
    <location>
        <begin position="12"/>
        <end position="32"/>
    </location>
</feature>
<proteinExistence type="predicted"/>
<organism evidence="3 4">
    <name type="scientific">Deinococcus radiopugnans ATCC 19172</name>
    <dbReference type="NCBI Taxonomy" id="585398"/>
    <lineage>
        <taxon>Bacteria</taxon>
        <taxon>Thermotogati</taxon>
        <taxon>Deinococcota</taxon>
        <taxon>Deinococci</taxon>
        <taxon>Deinococcales</taxon>
        <taxon>Deinococcaceae</taxon>
        <taxon>Deinococcus</taxon>
    </lineage>
</organism>
<reference evidence="3 4" key="1">
    <citation type="submission" date="2019-06" db="EMBL/GenBank/DDBJ databases">
        <title>Genome sequence of Deinococcus radiopugnans ATCC 19172.</title>
        <authorList>
            <person name="Maclea K.S."/>
            <person name="Maynard C.R."/>
        </authorList>
    </citation>
    <scope>NUCLEOTIDE SEQUENCE [LARGE SCALE GENOMIC DNA]</scope>
    <source>
        <strain evidence="3 4">ATCC 19172</strain>
    </source>
</reference>
<feature type="transmembrane region" description="Helical" evidence="1">
    <location>
        <begin position="52"/>
        <end position="72"/>
    </location>
</feature>
<name>A0A5C4YA56_9DEIO</name>
<keyword evidence="1" id="KW-1133">Transmembrane helix</keyword>
<evidence type="ECO:0008006" key="6">
    <source>
        <dbReference type="Google" id="ProtNLM"/>
    </source>
</evidence>
<protein>
    <recommendedName>
        <fullName evidence="6">ABC transporter permease</fullName>
    </recommendedName>
</protein>
<dbReference type="Pfam" id="PF12730">
    <property type="entry name" value="ABC2_membrane_4"/>
    <property type="match status" value="1"/>
</dbReference>
<evidence type="ECO:0000313" key="4">
    <source>
        <dbReference type="Proteomes" id="UP000313988"/>
    </source>
</evidence>
<keyword evidence="1" id="KW-0812">Transmembrane</keyword>
<evidence type="ECO:0000313" key="5">
    <source>
        <dbReference type="Proteomes" id="UP000629870"/>
    </source>
</evidence>
<dbReference type="RefSeq" id="WP_139400772.1">
    <property type="nucleotide sequence ID" value="NZ_JACHEW010000004.1"/>
</dbReference>
<feature type="transmembrane region" description="Helical" evidence="1">
    <location>
        <begin position="140"/>
        <end position="160"/>
    </location>
</feature>
<accession>A0A5C4YA56</accession>
<evidence type="ECO:0000313" key="3">
    <source>
        <dbReference type="EMBL" id="TNM72326.1"/>
    </source>
</evidence>
<comment type="caution">
    <text evidence="3">The sequence shown here is derived from an EMBL/GenBank/DDBJ whole genome shotgun (WGS) entry which is preliminary data.</text>
</comment>
<dbReference type="EMBL" id="VDMO01000003">
    <property type="protein sequence ID" value="TNM72326.1"/>
    <property type="molecule type" value="Genomic_DNA"/>
</dbReference>
<evidence type="ECO:0000256" key="1">
    <source>
        <dbReference type="SAM" id="Phobius"/>
    </source>
</evidence>
<dbReference type="Proteomes" id="UP000313988">
    <property type="component" value="Unassembled WGS sequence"/>
</dbReference>
<dbReference type="Proteomes" id="UP000629870">
    <property type="component" value="Unassembled WGS sequence"/>
</dbReference>
<evidence type="ECO:0000313" key="2">
    <source>
        <dbReference type="EMBL" id="MBB6015986.1"/>
    </source>
</evidence>
<sequence>MRTEFLKLRRSLVWPVVLGLPWLPGVLNLLIFQAPERRTAEWADVLRNGPSTWFLLLMPLVMSLLVAQVTTLEHSSGGWRLLFSAPQPRSRVVWRKIGVLLTLSLLMTALMLAGVAAGAWLLSGTLTGMPDWGTFLGRGLVGWAASLALLLITLVAALCFPSFLAPLGLGMAATVVTFVVINSEWGRWWPWALPTLTSVQPVQESVPLLAYGLGLSLLAALAALWEVARRDA</sequence>
<feature type="transmembrane region" description="Helical" evidence="1">
    <location>
        <begin position="208"/>
        <end position="228"/>
    </location>
</feature>